<gene>
    <name evidence="2" type="ORF">ERS852473_00713</name>
</gene>
<protein>
    <recommendedName>
        <fullName evidence="1">N-acetyltransferase domain-containing protein</fullName>
    </recommendedName>
</protein>
<sequence length="183" mass="21536">MLKVKVVNSRLKEYKNILNLYKESFPKNERLPIWLLNIMSKRTCVDFLAFYDNNIFCGFSYLIHNNNITFILYLAIDTSIRSKGYGTKILNLISNNKQNNSIILNIETVSNKYADYKQRLNRQKFYFKNGFVDTKYKLVDSGNIYDVLYKGNNFSKSEYEKLLKTFSFGFIKKHCLCSSNNLS</sequence>
<comment type="caution">
    <text evidence="2">The sequence shown here is derived from an EMBL/GenBank/DDBJ whole genome shotgun (WGS) entry which is preliminary data.</text>
</comment>
<accession>A0ABM9UPR0</accession>
<reference evidence="2 3" key="1">
    <citation type="submission" date="2015-09" db="EMBL/GenBank/DDBJ databases">
        <authorList>
            <consortium name="Pathogen Informatics"/>
        </authorList>
    </citation>
    <scope>NUCLEOTIDE SEQUENCE [LARGE SCALE GENOMIC DNA]</scope>
    <source>
        <strain evidence="2 3">2789STDY5834858</strain>
    </source>
</reference>
<evidence type="ECO:0000259" key="1">
    <source>
        <dbReference type="PROSITE" id="PS51186"/>
    </source>
</evidence>
<dbReference type="InterPro" id="IPR016181">
    <property type="entry name" value="Acyl_CoA_acyltransferase"/>
</dbReference>
<dbReference type="EMBL" id="CYZR01000002">
    <property type="protein sequence ID" value="CUN63979.1"/>
    <property type="molecule type" value="Genomic_DNA"/>
</dbReference>
<evidence type="ECO:0000313" key="2">
    <source>
        <dbReference type="EMBL" id="CUN63979.1"/>
    </source>
</evidence>
<dbReference type="Proteomes" id="UP000095488">
    <property type="component" value="Unassembled WGS sequence"/>
</dbReference>
<keyword evidence="3" id="KW-1185">Reference proteome</keyword>
<evidence type="ECO:0000313" key="3">
    <source>
        <dbReference type="Proteomes" id="UP000095488"/>
    </source>
</evidence>
<organism evidence="2 3">
    <name type="scientific">Sarcina ventriculi</name>
    <name type="common">Clostridium ventriculi</name>
    <dbReference type="NCBI Taxonomy" id="1267"/>
    <lineage>
        <taxon>Bacteria</taxon>
        <taxon>Bacillati</taxon>
        <taxon>Bacillota</taxon>
        <taxon>Clostridia</taxon>
        <taxon>Eubacteriales</taxon>
        <taxon>Clostridiaceae</taxon>
        <taxon>Sarcina</taxon>
    </lineage>
</organism>
<feature type="domain" description="N-acetyltransferase" evidence="1">
    <location>
        <begin position="4"/>
        <end position="151"/>
    </location>
</feature>
<dbReference type="Pfam" id="PF13508">
    <property type="entry name" value="Acetyltransf_7"/>
    <property type="match status" value="1"/>
</dbReference>
<dbReference type="InterPro" id="IPR000182">
    <property type="entry name" value="GNAT_dom"/>
</dbReference>
<dbReference type="PROSITE" id="PS51186">
    <property type="entry name" value="GNAT"/>
    <property type="match status" value="1"/>
</dbReference>
<dbReference type="RefSeq" id="WP_055257705.1">
    <property type="nucleotide sequence ID" value="NZ_CABIXL010000002.1"/>
</dbReference>
<proteinExistence type="predicted"/>
<name>A0ABM9UPR0_SARVE</name>
<dbReference type="SUPFAM" id="SSF55729">
    <property type="entry name" value="Acyl-CoA N-acyltransferases (Nat)"/>
    <property type="match status" value="1"/>
</dbReference>
<dbReference type="Gene3D" id="3.40.630.30">
    <property type="match status" value="1"/>
</dbReference>